<sequence>MSSSLARIPAAALRFKRVPTSTSMVFRRGVRGGGPGYTGVPLDYTNKTALKVKFIVFFGGGFALPFVATLYQMWKADELW</sequence>
<dbReference type="EMBL" id="SEOQ01000093">
    <property type="protein sequence ID" value="TFY70603.1"/>
    <property type="molecule type" value="Genomic_DNA"/>
</dbReference>
<dbReference type="UniPathway" id="UPA00705"/>
<dbReference type="Gene3D" id="4.10.49.10">
    <property type="entry name" value="Cytochrome c oxidase subunit VIIc"/>
    <property type="match status" value="1"/>
</dbReference>
<dbReference type="InterPro" id="IPR004202">
    <property type="entry name" value="COX7C/Cox8"/>
</dbReference>
<evidence type="ECO:0000256" key="4">
    <source>
        <dbReference type="ARBA" id="ARBA00022792"/>
    </source>
</evidence>
<keyword evidence="7" id="KW-1133">Transmembrane helix</keyword>
<evidence type="ECO:0000256" key="5">
    <source>
        <dbReference type="ARBA" id="ARBA00023128"/>
    </source>
</evidence>
<dbReference type="Proteomes" id="UP000298327">
    <property type="component" value="Unassembled WGS sequence"/>
</dbReference>
<evidence type="ECO:0000256" key="1">
    <source>
        <dbReference type="ARBA" id="ARBA00004434"/>
    </source>
</evidence>
<organism evidence="8 9">
    <name type="scientific">Dentipellis fragilis</name>
    <dbReference type="NCBI Taxonomy" id="205917"/>
    <lineage>
        <taxon>Eukaryota</taxon>
        <taxon>Fungi</taxon>
        <taxon>Dikarya</taxon>
        <taxon>Basidiomycota</taxon>
        <taxon>Agaricomycotina</taxon>
        <taxon>Agaricomycetes</taxon>
        <taxon>Russulales</taxon>
        <taxon>Hericiaceae</taxon>
        <taxon>Dentipellis</taxon>
    </lineage>
</organism>
<comment type="similarity">
    <text evidence="3 7">Belongs to the cytochrome c oxidase VIIc family.</text>
</comment>
<keyword evidence="4 7" id="KW-0999">Mitochondrion inner membrane</keyword>
<keyword evidence="7" id="KW-0812">Transmembrane</keyword>
<comment type="subcellular location">
    <subcellularLocation>
        <location evidence="1 7">Mitochondrion inner membrane</location>
        <topology evidence="1 7">Single-pass membrane protein</topology>
    </subcellularLocation>
</comment>
<protein>
    <recommendedName>
        <fullName evidence="7">Cytochrome c oxidase subunit 8, mitochondrial</fullName>
    </recommendedName>
    <alternativeName>
        <fullName evidence="7">Cytochrome c oxidase polypeptide VIII</fullName>
    </alternativeName>
</protein>
<proteinExistence type="inferred from homology"/>
<evidence type="ECO:0000256" key="6">
    <source>
        <dbReference type="ARBA" id="ARBA00023136"/>
    </source>
</evidence>
<comment type="caution">
    <text evidence="8">The sequence shown here is derived from an EMBL/GenBank/DDBJ whole genome shotgun (WGS) entry which is preliminary data.</text>
</comment>
<gene>
    <name evidence="8" type="ORF">EVG20_g2407</name>
</gene>
<dbReference type="SUPFAM" id="SSF81427">
    <property type="entry name" value="Mitochondrial cytochrome c oxidase subunit VIIc (aka VIIIa)"/>
    <property type="match status" value="1"/>
</dbReference>
<dbReference type="Pfam" id="PF02935">
    <property type="entry name" value="COX7C"/>
    <property type="match status" value="1"/>
</dbReference>
<name>A0A4Y9Z9V3_9AGAM</name>
<evidence type="ECO:0000313" key="9">
    <source>
        <dbReference type="Proteomes" id="UP000298327"/>
    </source>
</evidence>
<dbReference type="GO" id="GO:0006123">
    <property type="term" value="P:mitochondrial electron transport, cytochrome c to oxygen"/>
    <property type="evidence" value="ECO:0007669"/>
    <property type="project" value="UniProtKB-UniRule"/>
</dbReference>
<evidence type="ECO:0000313" key="8">
    <source>
        <dbReference type="EMBL" id="TFY70603.1"/>
    </source>
</evidence>
<dbReference type="GO" id="GO:0005743">
    <property type="term" value="C:mitochondrial inner membrane"/>
    <property type="evidence" value="ECO:0007669"/>
    <property type="project" value="UniProtKB-SubCell"/>
</dbReference>
<accession>A0A4Y9Z9V3</accession>
<dbReference type="InterPro" id="IPR036636">
    <property type="entry name" value="COX7C/Cox8_sf"/>
</dbReference>
<evidence type="ECO:0000256" key="3">
    <source>
        <dbReference type="ARBA" id="ARBA00010514"/>
    </source>
</evidence>
<comment type="subunit">
    <text evidence="7">Component of the cytochrome c oxidase (complex IV, CIV), a multisubunit enzyme composed of a catalytic core of 3 subunits and several supernumerary subunits. The complex exists as a monomer or a dimer and forms supercomplexes (SCs) in the inner mitochondrial membrane with ubiquinol-cytochrome c oxidoreductase (cytochrome b-c1 complex, complex III, CIII).</text>
</comment>
<keyword evidence="6 7" id="KW-0472">Membrane</keyword>
<evidence type="ECO:0000256" key="7">
    <source>
        <dbReference type="RuleBase" id="RU368123"/>
    </source>
</evidence>
<keyword evidence="9" id="KW-1185">Reference proteome</keyword>
<feature type="transmembrane region" description="Helical" evidence="7">
    <location>
        <begin position="54"/>
        <end position="74"/>
    </location>
</feature>
<dbReference type="GO" id="GO:0045277">
    <property type="term" value="C:respiratory chain complex IV"/>
    <property type="evidence" value="ECO:0007669"/>
    <property type="project" value="UniProtKB-UniRule"/>
</dbReference>
<reference evidence="8 9" key="1">
    <citation type="submission" date="2019-02" db="EMBL/GenBank/DDBJ databases">
        <title>Genome sequencing of the rare red list fungi Dentipellis fragilis.</title>
        <authorList>
            <person name="Buettner E."/>
            <person name="Kellner H."/>
        </authorList>
    </citation>
    <scope>NUCLEOTIDE SEQUENCE [LARGE SCALE GENOMIC DNA]</scope>
    <source>
        <strain evidence="8 9">DSM 105465</strain>
    </source>
</reference>
<evidence type="ECO:0000256" key="2">
    <source>
        <dbReference type="ARBA" id="ARBA00004673"/>
    </source>
</evidence>
<comment type="function">
    <text evidence="7">Component of the cytochrome c oxidase, the last enzyme in the mitochondrial electron transport chain which drives oxidative phosphorylation. The respiratory chain contains 3 multisubunit complexes succinate dehydrogenase (complex II, CII), ubiquinol-cytochrome c oxidoreductase (cytochrome b-c1 complex, complex III, CIII) and cytochrome c oxidase (complex IV, CIV), that cooperate to transfer electrons derived from NADH and succinate to molecular oxygen, creating an electrochemical gradient over the inner membrane that drives transmembrane transport and the ATP synthase. Cytochrome c oxidase is the component of the respiratory chain that catalyzes the reduction of oxygen to water. Electrons originating from reduced cytochrome c in the intermembrane space (IMS) are transferred via the dinuclear copper A center (CU(A)) of subunit 2 and heme A of subunit 1 to the active site in subunit 1, a binuclear center (BNC) formed by heme A3 and copper B (CU(B)). The BNC reduces molecular oxygen to 2 water molecules using 4 electrons from cytochrome c in the IMS and 4 protons from the mitochondrial matrix.</text>
</comment>
<keyword evidence="5 7" id="KW-0496">Mitochondrion</keyword>
<comment type="pathway">
    <text evidence="2 7">Energy metabolism; oxidative phosphorylation.</text>
</comment>
<keyword evidence="7" id="KW-0809">Transit peptide</keyword>
<dbReference type="AlphaFoldDB" id="A0A4Y9Z9V3"/>